<organism evidence="1 2">
    <name type="scientific">Entomophthora muscae</name>
    <dbReference type="NCBI Taxonomy" id="34485"/>
    <lineage>
        <taxon>Eukaryota</taxon>
        <taxon>Fungi</taxon>
        <taxon>Fungi incertae sedis</taxon>
        <taxon>Zoopagomycota</taxon>
        <taxon>Entomophthoromycotina</taxon>
        <taxon>Entomophthoromycetes</taxon>
        <taxon>Entomophthorales</taxon>
        <taxon>Entomophthoraceae</taxon>
        <taxon>Entomophthora</taxon>
    </lineage>
</organism>
<keyword evidence="2" id="KW-1185">Reference proteome</keyword>
<sequence length="201" mass="21970">MLVSSWLGCAESVLANSAQKQLSVHEILDGIGQSELLLQDTASYATLAAALFSEIQRPGSKFARNGNKFTLRPCSAQADAPAFPEALSDRALCSRRRRRTSTQSSVVEAPTAMVKLSTATNPSSRIRSCTSLSLLSHQDSLAAENNQRRIARAEKLYNSEPKSALSKSKPASIKKVRFCLDRNEVFYFTPEAEALDEFPTV</sequence>
<name>A0ACC2UI81_9FUNG</name>
<dbReference type="Proteomes" id="UP001165960">
    <property type="component" value="Unassembled WGS sequence"/>
</dbReference>
<dbReference type="EMBL" id="QTSX02000720">
    <property type="protein sequence ID" value="KAJ9086430.1"/>
    <property type="molecule type" value="Genomic_DNA"/>
</dbReference>
<protein>
    <submittedName>
        <fullName evidence="1">Uncharacterized protein</fullName>
    </submittedName>
</protein>
<comment type="caution">
    <text evidence="1">The sequence shown here is derived from an EMBL/GenBank/DDBJ whole genome shotgun (WGS) entry which is preliminary data.</text>
</comment>
<evidence type="ECO:0000313" key="1">
    <source>
        <dbReference type="EMBL" id="KAJ9086430.1"/>
    </source>
</evidence>
<accession>A0ACC2UI81</accession>
<proteinExistence type="predicted"/>
<reference evidence="1" key="1">
    <citation type="submission" date="2022-04" db="EMBL/GenBank/DDBJ databases">
        <title>Genome of the entomopathogenic fungus Entomophthora muscae.</title>
        <authorList>
            <person name="Elya C."/>
            <person name="Lovett B.R."/>
            <person name="Lee E."/>
            <person name="Macias A.M."/>
            <person name="Hajek A.E."/>
            <person name="De Bivort B.L."/>
            <person name="Kasson M.T."/>
            <person name="De Fine Licht H.H."/>
            <person name="Stajich J.E."/>
        </authorList>
    </citation>
    <scope>NUCLEOTIDE SEQUENCE</scope>
    <source>
        <strain evidence="1">Berkeley</strain>
    </source>
</reference>
<evidence type="ECO:0000313" key="2">
    <source>
        <dbReference type="Proteomes" id="UP001165960"/>
    </source>
</evidence>
<gene>
    <name evidence="1" type="ORF">DSO57_1004153</name>
</gene>